<evidence type="ECO:0000313" key="3">
    <source>
        <dbReference type="Proteomes" id="UP000029385"/>
    </source>
</evidence>
<gene>
    <name evidence="2" type="ORF">N789_06880</name>
</gene>
<dbReference type="AlphaFoldDB" id="A0A091AZR7"/>
<dbReference type="PROSITE" id="PS51257">
    <property type="entry name" value="PROKAR_LIPOPROTEIN"/>
    <property type="match status" value="1"/>
</dbReference>
<comment type="caution">
    <text evidence="2">The sequence shown here is derived from an EMBL/GenBank/DDBJ whole genome shotgun (WGS) entry which is preliminary data.</text>
</comment>
<feature type="signal peptide" evidence="1">
    <location>
        <begin position="1"/>
        <end position="19"/>
    </location>
</feature>
<keyword evidence="3" id="KW-1185">Reference proteome</keyword>
<dbReference type="Proteomes" id="UP000029385">
    <property type="component" value="Unassembled WGS sequence"/>
</dbReference>
<sequence>MKTPQLILLAATLTLSACASLHSEPKAAATSQYTPYVGEPVREIDYTRFHNWDKVDDRTVVVWTKPSQAYLLTLQSACWDLSGREMVAVDGFGGRLRAGTDSIIAGRMRCRIKTIQPIDLARMKAARG</sequence>
<dbReference type="InterPro" id="IPR045500">
    <property type="entry name" value="DUF6491"/>
</dbReference>
<feature type="chain" id="PRO_5001870694" description="Lipoprotein" evidence="1">
    <location>
        <begin position="20"/>
        <end position="128"/>
    </location>
</feature>
<accession>A0A091AZR7</accession>
<dbReference type="EMBL" id="AVCI01000003">
    <property type="protein sequence ID" value="KFN44134.1"/>
    <property type="molecule type" value="Genomic_DNA"/>
</dbReference>
<reference evidence="2 3" key="1">
    <citation type="submission" date="2013-09" db="EMBL/GenBank/DDBJ databases">
        <title>Genome sequencing of Arenimonas oryziterrae.</title>
        <authorList>
            <person name="Chen F."/>
            <person name="Wang G."/>
        </authorList>
    </citation>
    <scope>NUCLEOTIDE SEQUENCE [LARGE SCALE GENOMIC DNA]</scope>
    <source>
        <strain evidence="2 3">YC6267</strain>
    </source>
</reference>
<name>A0A091AZR7_9GAMM</name>
<protein>
    <recommendedName>
        <fullName evidence="4">Lipoprotein</fullName>
    </recommendedName>
</protein>
<dbReference type="PATRIC" id="fig|1121015.4.peg.866"/>
<proteinExistence type="predicted"/>
<organism evidence="2 3">
    <name type="scientific">Arenimonas oryziterrae DSM 21050 = YC6267</name>
    <dbReference type="NCBI Taxonomy" id="1121015"/>
    <lineage>
        <taxon>Bacteria</taxon>
        <taxon>Pseudomonadati</taxon>
        <taxon>Pseudomonadota</taxon>
        <taxon>Gammaproteobacteria</taxon>
        <taxon>Lysobacterales</taxon>
        <taxon>Lysobacteraceae</taxon>
        <taxon>Arenimonas</taxon>
    </lineage>
</organism>
<evidence type="ECO:0008006" key="4">
    <source>
        <dbReference type="Google" id="ProtNLM"/>
    </source>
</evidence>
<dbReference type="OrthoDB" id="6047015at2"/>
<dbReference type="Pfam" id="PF20101">
    <property type="entry name" value="DUF6491"/>
    <property type="match status" value="1"/>
</dbReference>
<keyword evidence="1" id="KW-0732">Signal</keyword>
<dbReference type="eggNOG" id="ENOG5033C2W">
    <property type="taxonomic scope" value="Bacteria"/>
</dbReference>
<evidence type="ECO:0000313" key="2">
    <source>
        <dbReference type="EMBL" id="KFN44134.1"/>
    </source>
</evidence>
<dbReference type="STRING" id="1121015.GCA_000420545_01828"/>
<evidence type="ECO:0000256" key="1">
    <source>
        <dbReference type="SAM" id="SignalP"/>
    </source>
</evidence>
<dbReference type="RefSeq" id="WP_022969446.1">
    <property type="nucleotide sequence ID" value="NZ_ATVD01000003.1"/>
</dbReference>